<gene>
    <name evidence="2" type="ORF">I598_0130</name>
</gene>
<dbReference type="PANTHER" id="PTHR36503:SF1">
    <property type="entry name" value="BLR2520 PROTEIN"/>
    <property type="match status" value="1"/>
</dbReference>
<dbReference type="EMBL" id="CP014209">
    <property type="protein sequence ID" value="ANC29723.1"/>
    <property type="molecule type" value="Genomic_DNA"/>
</dbReference>
<dbReference type="InterPro" id="IPR037523">
    <property type="entry name" value="VOC_core"/>
</dbReference>
<dbReference type="InterPro" id="IPR029068">
    <property type="entry name" value="Glyas_Bleomycin-R_OHBP_Dase"/>
</dbReference>
<dbReference type="Pfam" id="PF00903">
    <property type="entry name" value="Glyoxalase"/>
    <property type="match status" value="1"/>
</dbReference>
<dbReference type="Gene3D" id="3.10.180.10">
    <property type="entry name" value="2,3-Dihydroxybiphenyl 1,2-Dioxygenase, domain 1"/>
    <property type="match status" value="1"/>
</dbReference>
<name>A0A168E8C6_9MICO</name>
<sequence length="137" mass="14686">MEPRLSFVTLVVADLAASRRFYVEGLGWEPVLEAPGEVLMFRVADRVVLSLWDEAAAAAEIGPVTRGGTPPVTLAHNVADPAQVDAVLDDARRAGAPHVSTAQDRSWGGRSGYFADPDGFRWEVAHNPGEVGRIVLP</sequence>
<dbReference type="KEGG" id="ido:I598_0130"/>
<proteinExistence type="predicted"/>
<protein>
    <submittedName>
        <fullName evidence="2">Glyoxalase-like domain protein</fullName>
    </submittedName>
</protein>
<evidence type="ECO:0000313" key="2">
    <source>
        <dbReference type="EMBL" id="ANC29723.1"/>
    </source>
</evidence>
<dbReference type="AlphaFoldDB" id="A0A168E8C6"/>
<feature type="domain" description="VOC" evidence="1">
    <location>
        <begin position="4"/>
        <end position="127"/>
    </location>
</feature>
<accession>A0A168E8C6</accession>
<evidence type="ECO:0000313" key="3">
    <source>
        <dbReference type="Proteomes" id="UP000076794"/>
    </source>
</evidence>
<evidence type="ECO:0000259" key="1">
    <source>
        <dbReference type="PROSITE" id="PS51819"/>
    </source>
</evidence>
<dbReference type="OrthoDB" id="9798430at2"/>
<dbReference type="RefSeq" id="WP_068200327.1">
    <property type="nucleotide sequence ID" value="NZ_CP014209.1"/>
</dbReference>
<dbReference type="PANTHER" id="PTHR36503">
    <property type="entry name" value="BLR2520 PROTEIN"/>
    <property type="match status" value="1"/>
</dbReference>
<dbReference type="PROSITE" id="PS51819">
    <property type="entry name" value="VOC"/>
    <property type="match status" value="1"/>
</dbReference>
<keyword evidence="3" id="KW-1185">Reference proteome</keyword>
<dbReference type="InterPro" id="IPR004360">
    <property type="entry name" value="Glyas_Fos-R_dOase_dom"/>
</dbReference>
<reference evidence="2 3" key="1">
    <citation type="submission" date="2016-01" db="EMBL/GenBank/DDBJ databases">
        <title>Complete genome sequence of a soil Actinobacterium, Isoptericola dokdonensis DS-3.</title>
        <authorList>
            <person name="Kwon S.-K."/>
            <person name="Kim J.F."/>
        </authorList>
    </citation>
    <scope>NUCLEOTIDE SEQUENCE [LARGE SCALE GENOMIC DNA]</scope>
    <source>
        <strain evidence="2 3">DS-3</strain>
    </source>
</reference>
<dbReference type="Proteomes" id="UP000076794">
    <property type="component" value="Chromosome"/>
</dbReference>
<organism evidence="2 3">
    <name type="scientific">Isoptericola dokdonensis DS-3</name>
    <dbReference type="NCBI Taxonomy" id="1300344"/>
    <lineage>
        <taxon>Bacteria</taxon>
        <taxon>Bacillati</taxon>
        <taxon>Actinomycetota</taxon>
        <taxon>Actinomycetes</taxon>
        <taxon>Micrococcales</taxon>
        <taxon>Promicromonosporaceae</taxon>
        <taxon>Isoptericola</taxon>
    </lineage>
</organism>
<dbReference type="SUPFAM" id="SSF54593">
    <property type="entry name" value="Glyoxalase/Bleomycin resistance protein/Dihydroxybiphenyl dioxygenase"/>
    <property type="match status" value="1"/>
</dbReference>
<dbReference type="PATRIC" id="fig|1300344.3.peg.126"/>
<dbReference type="STRING" id="1300344.I598_0130"/>